<dbReference type="Pfam" id="PF12192">
    <property type="entry name" value="CBP"/>
    <property type="match status" value="1"/>
</dbReference>
<evidence type="ECO:0000313" key="4">
    <source>
        <dbReference type="Proteomes" id="UP001201262"/>
    </source>
</evidence>
<keyword evidence="4" id="KW-1185">Reference proteome</keyword>
<gene>
    <name evidence="3" type="ORF">BGW36DRAFT_425743</name>
</gene>
<proteinExistence type="predicted"/>
<name>A0AAD4Q318_9EURO</name>
<feature type="signal peptide" evidence="1">
    <location>
        <begin position="1"/>
        <end position="19"/>
    </location>
</feature>
<organism evidence="3 4">
    <name type="scientific">Talaromyces proteolyticus</name>
    <dbReference type="NCBI Taxonomy" id="1131652"/>
    <lineage>
        <taxon>Eukaryota</taxon>
        <taxon>Fungi</taxon>
        <taxon>Dikarya</taxon>
        <taxon>Ascomycota</taxon>
        <taxon>Pezizomycotina</taxon>
        <taxon>Eurotiomycetes</taxon>
        <taxon>Eurotiomycetidae</taxon>
        <taxon>Eurotiales</taxon>
        <taxon>Trichocomaceae</taxon>
        <taxon>Talaromyces</taxon>
        <taxon>Talaromyces sect. Bacilispori</taxon>
    </lineage>
</organism>
<keyword evidence="1" id="KW-0732">Signal</keyword>
<evidence type="ECO:0000256" key="1">
    <source>
        <dbReference type="SAM" id="SignalP"/>
    </source>
</evidence>
<sequence>MQFSKVVVALITSAVAVSAAPASGKAATMADLKVQAQSTIKALQDDGCDTLKCIASLAGDTAACGAAAAQAGLDPLADVACFASVGSTVANDACSGCF</sequence>
<dbReference type="AlphaFoldDB" id="A0AAD4Q318"/>
<dbReference type="EMBL" id="JAJTJA010000004">
    <property type="protein sequence ID" value="KAH8700943.1"/>
    <property type="molecule type" value="Genomic_DNA"/>
</dbReference>
<evidence type="ECO:0000313" key="3">
    <source>
        <dbReference type="EMBL" id="KAH8700943.1"/>
    </source>
</evidence>
<comment type="caution">
    <text evidence="3">The sequence shown here is derived from an EMBL/GenBank/DDBJ whole genome shotgun (WGS) entry which is preliminary data.</text>
</comment>
<dbReference type="GeneID" id="70250442"/>
<dbReference type="InterPro" id="IPR022013">
    <property type="entry name" value="CBP"/>
</dbReference>
<dbReference type="RefSeq" id="XP_046074649.1">
    <property type="nucleotide sequence ID" value="XM_046220155.1"/>
</dbReference>
<dbReference type="Proteomes" id="UP001201262">
    <property type="component" value="Unassembled WGS sequence"/>
</dbReference>
<dbReference type="Gene3D" id="1.10.1740.120">
    <property type="match status" value="1"/>
</dbReference>
<protein>
    <recommendedName>
        <fullName evidence="2">Fungal calcium binding protein domain-containing protein</fullName>
    </recommendedName>
</protein>
<evidence type="ECO:0000259" key="2">
    <source>
        <dbReference type="Pfam" id="PF12192"/>
    </source>
</evidence>
<feature type="chain" id="PRO_5042095327" description="Fungal calcium binding protein domain-containing protein" evidence="1">
    <location>
        <begin position="20"/>
        <end position="98"/>
    </location>
</feature>
<reference evidence="3" key="1">
    <citation type="submission" date="2021-12" db="EMBL/GenBank/DDBJ databases">
        <title>Convergent genome expansion in fungi linked to evolution of root-endophyte symbiosis.</title>
        <authorList>
            <consortium name="DOE Joint Genome Institute"/>
            <person name="Ke Y.-H."/>
            <person name="Bonito G."/>
            <person name="Liao H.-L."/>
            <person name="Looney B."/>
            <person name="Rojas-Flechas A."/>
            <person name="Nash J."/>
            <person name="Hameed K."/>
            <person name="Schadt C."/>
            <person name="Martin F."/>
            <person name="Crous P.W."/>
            <person name="Miettinen O."/>
            <person name="Magnuson J.K."/>
            <person name="Labbe J."/>
            <person name="Jacobson D."/>
            <person name="Doktycz M.J."/>
            <person name="Veneault-Fourrey C."/>
            <person name="Kuo A."/>
            <person name="Mondo S."/>
            <person name="Calhoun S."/>
            <person name="Riley R."/>
            <person name="Ohm R."/>
            <person name="LaButti K."/>
            <person name="Andreopoulos B."/>
            <person name="Pangilinan J."/>
            <person name="Nolan M."/>
            <person name="Tritt A."/>
            <person name="Clum A."/>
            <person name="Lipzen A."/>
            <person name="Daum C."/>
            <person name="Barry K."/>
            <person name="Grigoriev I.V."/>
            <person name="Vilgalys R."/>
        </authorList>
    </citation>
    <scope>NUCLEOTIDE SEQUENCE</scope>
    <source>
        <strain evidence="3">PMI_201</strain>
    </source>
</reference>
<feature type="domain" description="Fungal calcium binding protein" evidence="2">
    <location>
        <begin position="30"/>
        <end position="97"/>
    </location>
</feature>
<accession>A0AAD4Q318</accession>